<evidence type="ECO:0000256" key="4">
    <source>
        <dbReference type="ARBA" id="ARBA00023139"/>
    </source>
</evidence>
<evidence type="ECO:0000256" key="2">
    <source>
        <dbReference type="ARBA" id="ARBA00022729"/>
    </source>
</evidence>
<dbReference type="RefSeq" id="WP_168719558.1">
    <property type="nucleotide sequence ID" value="NZ_CP042909.1"/>
</dbReference>
<dbReference type="AlphaFoldDB" id="A0A6H1WSR1"/>
<protein>
    <recommendedName>
        <fullName evidence="9">Curli production assembly/transport component CsgG</fullName>
    </recommendedName>
</protein>
<evidence type="ECO:0000313" key="8">
    <source>
        <dbReference type="Proteomes" id="UP000501253"/>
    </source>
</evidence>
<dbReference type="PANTHER" id="PTHR41164">
    <property type="entry name" value="CURLI PRODUCTION ASSEMBLY/TRANSPORT COMPONENT CSGG"/>
    <property type="match status" value="1"/>
</dbReference>
<dbReference type="KEGG" id="tmai:FVE67_05075"/>
<organism evidence="7 8">
    <name type="scientific">Thermosulfurimonas marina</name>
    <dbReference type="NCBI Taxonomy" id="2047767"/>
    <lineage>
        <taxon>Bacteria</taxon>
        <taxon>Pseudomonadati</taxon>
        <taxon>Thermodesulfobacteriota</taxon>
        <taxon>Thermodesulfobacteria</taxon>
        <taxon>Thermodesulfobacteriales</taxon>
        <taxon>Thermodesulfobacteriaceae</taxon>
        <taxon>Thermosulfurimonas</taxon>
    </lineage>
</organism>
<keyword evidence="3" id="KW-0472">Membrane</keyword>
<name>A0A6H1WSR1_9BACT</name>
<keyword evidence="8" id="KW-1185">Reference proteome</keyword>
<dbReference type="PROSITE" id="PS51257">
    <property type="entry name" value="PROKAR_LIPOPROTEIN"/>
    <property type="match status" value="1"/>
</dbReference>
<keyword evidence="1" id="KW-1003">Cell membrane</keyword>
<dbReference type="Pfam" id="PF03783">
    <property type="entry name" value="CsgG"/>
    <property type="match status" value="1"/>
</dbReference>
<evidence type="ECO:0000256" key="5">
    <source>
        <dbReference type="ARBA" id="ARBA00023288"/>
    </source>
</evidence>
<dbReference type="Gene3D" id="3.40.50.10610">
    <property type="entry name" value="ABC-type transport auxiliary lipoprotein component"/>
    <property type="match status" value="1"/>
</dbReference>
<keyword evidence="2" id="KW-0732">Signal</keyword>
<dbReference type="InterPro" id="IPR005534">
    <property type="entry name" value="Curli_assmbl/transp-comp_CsgG"/>
</dbReference>
<evidence type="ECO:0000256" key="6">
    <source>
        <dbReference type="SAM" id="MobiDB-lite"/>
    </source>
</evidence>
<sequence length="472" mass="50323">MKVLWERGVGFFLLFFLVLLGGCVSSGVQTTVESTGPTVQEVVTYQGPKARIAVASFKCKAAKCSGAIGDGLADMLSTALFRTGRFIVLERGEGLRAIQEELNLGQSGYVRPGAAPQVGLMEGADILVIGAITAFEPEASGWGGGGVVVPFNVPLIGGAKIAKKEAYIAADIRLVDVRTGRIINATTVEGRASSWKVGGGMGTILGTVALGGALGAYKNTPMEKAIRVMLYNAVDAIAKMVPESYYRWGQGTQGYNTPPVAPQPAATSPPTPASPTGLVRPSAAFQPGSQVLREEDFASCTEVPTSVRILRGSAECVSFQGKNWLATVKGQVLFQLPVSGLNLGRDFAVEYTFYMPTYVPWAEASLLLGRADSPFKLALGKGAVAKDTYFKWIDRPIPLEGDIVGRVHRVAFQKKGNLVRVYFDGRRVFSGTVDPLAMGRLRPNLYFLVGSGHADIETGKYVLITDLRVSAY</sequence>
<dbReference type="EMBL" id="CP042909">
    <property type="protein sequence ID" value="QJA06210.1"/>
    <property type="molecule type" value="Genomic_DNA"/>
</dbReference>
<accession>A0A6H1WSR1</accession>
<feature type="compositionally biased region" description="Pro residues" evidence="6">
    <location>
        <begin position="259"/>
        <end position="273"/>
    </location>
</feature>
<dbReference type="PANTHER" id="PTHR41164:SF1">
    <property type="entry name" value="CURLI PRODUCTION ASSEMBLY_TRANSPORT COMPONENT CSGG"/>
    <property type="match status" value="1"/>
</dbReference>
<keyword evidence="4" id="KW-0564">Palmitate</keyword>
<evidence type="ECO:0000313" key="7">
    <source>
        <dbReference type="EMBL" id="QJA06210.1"/>
    </source>
</evidence>
<evidence type="ECO:0008006" key="9">
    <source>
        <dbReference type="Google" id="ProtNLM"/>
    </source>
</evidence>
<evidence type="ECO:0000256" key="3">
    <source>
        <dbReference type="ARBA" id="ARBA00023136"/>
    </source>
</evidence>
<evidence type="ECO:0000256" key="1">
    <source>
        <dbReference type="ARBA" id="ARBA00022475"/>
    </source>
</evidence>
<gene>
    <name evidence="7" type="ORF">FVE67_05075</name>
</gene>
<reference evidence="7 8" key="1">
    <citation type="submission" date="2019-08" db="EMBL/GenBank/DDBJ databases">
        <title>Complete genome sequence of Thermosulfurimonas marina SU872T, an anaerobic thermophilic chemolithoautotrophic bacterium isolated from a shallow marine hydrothermal vent.</title>
        <authorList>
            <person name="Allioux M."/>
            <person name="Jebbar M."/>
            <person name="Slobodkina G."/>
            <person name="Slobodkin A."/>
            <person name="Moalic Y."/>
            <person name="Frolova A."/>
            <person name="Shao Z."/>
            <person name="Alain K."/>
        </authorList>
    </citation>
    <scope>NUCLEOTIDE SEQUENCE [LARGE SCALE GENOMIC DNA]</scope>
    <source>
        <strain evidence="7 8">SU872</strain>
    </source>
</reference>
<dbReference type="GO" id="GO:0030288">
    <property type="term" value="C:outer membrane-bounded periplasmic space"/>
    <property type="evidence" value="ECO:0007669"/>
    <property type="project" value="InterPro"/>
</dbReference>
<dbReference type="Proteomes" id="UP000501253">
    <property type="component" value="Chromosome"/>
</dbReference>
<feature type="region of interest" description="Disordered" evidence="6">
    <location>
        <begin position="256"/>
        <end position="280"/>
    </location>
</feature>
<proteinExistence type="predicted"/>
<keyword evidence="5" id="KW-0449">Lipoprotein</keyword>